<comment type="caution">
    <text evidence="2">The sequence shown here is derived from an EMBL/GenBank/DDBJ whole genome shotgun (WGS) entry which is preliminary data.</text>
</comment>
<feature type="signal peptide" evidence="1">
    <location>
        <begin position="1"/>
        <end position="20"/>
    </location>
</feature>
<evidence type="ECO:0000313" key="2">
    <source>
        <dbReference type="EMBL" id="GMH98217.1"/>
    </source>
</evidence>
<organism evidence="2 3">
    <name type="scientific">Triparma strigata</name>
    <dbReference type="NCBI Taxonomy" id="1606541"/>
    <lineage>
        <taxon>Eukaryota</taxon>
        <taxon>Sar</taxon>
        <taxon>Stramenopiles</taxon>
        <taxon>Ochrophyta</taxon>
        <taxon>Bolidophyceae</taxon>
        <taxon>Parmales</taxon>
        <taxon>Triparmaceae</taxon>
        <taxon>Triparma</taxon>
    </lineage>
</organism>
<name>A0A9W7BX33_9STRA</name>
<feature type="chain" id="PRO_5040776318" evidence="1">
    <location>
        <begin position="21"/>
        <end position="197"/>
    </location>
</feature>
<protein>
    <submittedName>
        <fullName evidence="2">Uncharacterized protein</fullName>
    </submittedName>
</protein>
<evidence type="ECO:0000256" key="1">
    <source>
        <dbReference type="SAM" id="SignalP"/>
    </source>
</evidence>
<keyword evidence="1" id="KW-0732">Signal</keyword>
<dbReference type="AlphaFoldDB" id="A0A9W7BX33"/>
<dbReference type="OrthoDB" id="200877at2759"/>
<dbReference type="Proteomes" id="UP001165085">
    <property type="component" value="Unassembled WGS sequence"/>
</dbReference>
<reference evidence="3" key="1">
    <citation type="journal article" date="2023" name="Commun. Biol.">
        <title>Genome analysis of Parmales, the sister group of diatoms, reveals the evolutionary specialization of diatoms from phago-mixotrophs to photoautotrophs.</title>
        <authorList>
            <person name="Ban H."/>
            <person name="Sato S."/>
            <person name="Yoshikawa S."/>
            <person name="Yamada K."/>
            <person name="Nakamura Y."/>
            <person name="Ichinomiya M."/>
            <person name="Sato N."/>
            <person name="Blanc-Mathieu R."/>
            <person name="Endo H."/>
            <person name="Kuwata A."/>
            <person name="Ogata H."/>
        </authorList>
    </citation>
    <scope>NUCLEOTIDE SEQUENCE [LARGE SCALE GENOMIC DNA]</scope>
    <source>
        <strain evidence="3">NIES 3701</strain>
    </source>
</reference>
<gene>
    <name evidence="2" type="ORF">TrST_g3732</name>
</gene>
<keyword evidence="3" id="KW-1185">Reference proteome</keyword>
<dbReference type="EMBL" id="BRXY01000511">
    <property type="protein sequence ID" value="GMH98217.1"/>
    <property type="molecule type" value="Genomic_DNA"/>
</dbReference>
<evidence type="ECO:0000313" key="3">
    <source>
        <dbReference type="Proteomes" id="UP001165085"/>
    </source>
</evidence>
<accession>A0A9W7BX33</accession>
<proteinExistence type="predicted"/>
<sequence length="197" mass="21782">MFSFLAALLFLFLPSCPVNAFLAIRVHSFHLKPHKVTLPLTPLRQGPTSGHTALDAAASRADEWSQLRSSSSPNVPNLDSFYAQKCSDTWHCDPTGCWIIVNSDSFERCVESKINTGTTYGDHYGECAVTGSVSFDVSKIKPILDNSPVEWSPAECLIVYNDENDPDDFSVVCNLSGDDLKEWKAKLVESEKVMFEG</sequence>